<dbReference type="AlphaFoldDB" id="A0A6P0UK17"/>
<dbReference type="InterPro" id="IPR015424">
    <property type="entry name" value="PyrdxlP-dep_Trfase"/>
</dbReference>
<dbReference type="GO" id="GO:0000271">
    <property type="term" value="P:polysaccharide biosynthetic process"/>
    <property type="evidence" value="ECO:0007669"/>
    <property type="project" value="TreeGrafter"/>
</dbReference>
<evidence type="ECO:0000256" key="3">
    <source>
        <dbReference type="PIRSR" id="PIRSR000390-1"/>
    </source>
</evidence>
<dbReference type="InterPro" id="IPR000653">
    <property type="entry name" value="DegT/StrS_aminotransferase"/>
</dbReference>
<keyword evidence="6" id="KW-0808">Transferase</keyword>
<comment type="similarity">
    <text evidence="2 5">Belongs to the DegT/DnrJ/EryC1 family.</text>
</comment>
<dbReference type="Proteomes" id="UP000468581">
    <property type="component" value="Unassembled WGS sequence"/>
</dbReference>
<dbReference type="Pfam" id="PF01041">
    <property type="entry name" value="DegT_DnrJ_EryC1"/>
    <property type="match status" value="1"/>
</dbReference>
<evidence type="ECO:0000256" key="2">
    <source>
        <dbReference type="ARBA" id="ARBA00037999"/>
    </source>
</evidence>
<evidence type="ECO:0000256" key="5">
    <source>
        <dbReference type="RuleBase" id="RU004508"/>
    </source>
</evidence>
<dbReference type="PANTHER" id="PTHR30244">
    <property type="entry name" value="TRANSAMINASE"/>
    <property type="match status" value="1"/>
</dbReference>
<dbReference type="Gene3D" id="3.90.1150.10">
    <property type="entry name" value="Aspartate Aminotransferase, domain 1"/>
    <property type="match status" value="1"/>
</dbReference>
<dbReference type="Gene3D" id="3.40.640.10">
    <property type="entry name" value="Type I PLP-dependent aspartate aminotransferase-like (Major domain)"/>
    <property type="match status" value="1"/>
</dbReference>
<gene>
    <name evidence="6" type="ORF">GWK08_04810</name>
</gene>
<feature type="active site" description="Proton acceptor" evidence="3">
    <location>
        <position position="192"/>
    </location>
</feature>
<keyword evidence="7" id="KW-1185">Reference proteome</keyword>
<feature type="modified residue" description="N6-(pyridoxal phosphate)lysine" evidence="4">
    <location>
        <position position="192"/>
    </location>
</feature>
<evidence type="ECO:0000313" key="7">
    <source>
        <dbReference type="Proteomes" id="UP000468581"/>
    </source>
</evidence>
<evidence type="ECO:0000256" key="1">
    <source>
        <dbReference type="ARBA" id="ARBA00022898"/>
    </source>
</evidence>
<dbReference type="GO" id="GO:0030170">
    <property type="term" value="F:pyridoxal phosphate binding"/>
    <property type="evidence" value="ECO:0007669"/>
    <property type="project" value="UniProtKB-ARBA"/>
</dbReference>
<dbReference type="PANTHER" id="PTHR30244:SF36">
    <property type="entry name" value="3-OXO-GLUCOSE-6-PHOSPHATE:GLUTAMATE AMINOTRANSFERASE"/>
    <property type="match status" value="1"/>
</dbReference>
<keyword evidence="1 4" id="KW-0663">Pyridoxal phosphate</keyword>
<dbReference type="GO" id="GO:0008483">
    <property type="term" value="F:transaminase activity"/>
    <property type="evidence" value="ECO:0007669"/>
    <property type="project" value="UniProtKB-KW"/>
</dbReference>
<reference evidence="6 7" key="1">
    <citation type="submission" date="2020-01" db="EMBL/GenBank/DDBJ databases">
        <title>Leptobacterium flavescens.</title>
        <authorList>
            <person name="Wang G."/>
        </authorList>
    </citation>
    <scope>NUCLEOTIDE SEQUENCE [LARGE SCALE GENOMIC DNA]</scope>
    <source>
        <strain evidence="6 7">KCTC 22160</strain>
    </source>
</reference>
<dbReference type="InterPro" id="IPR015422">
    <property type="entry name" value="PyrdxlP-dep_Trfase_small"/>
</dbReference>
<protein>
    <submittedName>
        <fullName evidence="6">Aminotransferase class I/II-fold pyridoxal phosphate-dependent enzyme</fullName>
    </submittedName>
</protein>
<dbReference type="CDD" id="cd00616">
    <property type="entry name" value="AHBA_syn"/>
    <property type="match status" value="1"/>
</dbReference>
<dbReference type="SUPFAM" id="SSF53383">
    <property type="entry name" value="PLP-dependent transferases"/>
    <property type="match status" value="1"/>
</dbReference>
<dbReference type="InterPro" id="IPR015421">
    <property type="entry name" value="PyrdxlP-dep_Trfase_major"/>
</dbReference>
<organism evidence="6 7">
    <name type="scientific">Leptobacterium flavescens</name>
    <dbReference type="NCBI Taxonomy" id="472055"/>
    <lineage>
        <taxon>Bacteria</taxon>
        <taxon>Pseudomonadati</taxon>
        <taxon>Bacteroidota</taxon>
        <taxon>Flavobacteriia</taxon>
        <taxon>Flavobacteriales</taxon>
        <taxon>Flavobacteriaceae</taxon>
        <taxon>Leptobacterium</taxon>
    </lineage>
</organism>
<name>A0A6P0UK17_9FLAO</name>
<accession>A0A6P0UK17</accession>
<evidence type="ECO:0000313" key="6">
    <source>
        <dbReference type="EMBL" id="NER12750.1"/>
    </source>
</evidence>
<proteinExistence type="inferred from homology"/>
<dbReference type="FunFam" id="3.40.640.10:FF:000089">
    <property type="entry name" value="Aminotransferase, DegT/DnrJ/EryC1/StrS family"/>
    <property type="match status" value="1"/>
</dbReference>
<sequence>MKKIHMVDLKGQYESIKERVNTSINEVINSTAFINGPEVHTFQKELEDYLGVKHVIPCANGTDALQICMMGLGLKPGDEVITADFTFAATVEVIALLQLTPVLVDVEPDTFNIDPEAIRKAITPKTKAIVPVHLFGQCANMDAIMEIAREHNLYVIEDNAQGIGATYTFKDGSKAKTGAIGDVASTSFFPSKNLGCYGDGGAIFTNNDDLAHTIRGVVNHGMYKRYHHDVVGVNSRLDSIQAAVLRAKLPNLDAYNKARRAAADKYDKAFETVENIETPFRDGADDNHVFHQYTLKVKGTDRDALAKHLNENGIPCGVYYPIPLHLQKAYVDKRYKEEDFVVTNQLVKEVISLPMHTELDDEQIDFITSKVIEFTSK</sequence>
<dbReference type="PIRSF" id="PIRSF000390">
    <property type="entry name" value="PLP_StrS"/>
    <property type="match status" value="1"/>
</dbReference>
<dbReference type="EMBL" id="JAABOO010000001">
    <property type="protein sequence ID" value="NER12750.1"/>
    <property type="molecule type" value="Genomic_DNA"/>
</dbReference>
<evidence type="ECO:0000256" key="4">
    <source>
        <dbReference type="PIRSR" id="PIRSR000390-2"/>
    </source>
</evidence>
<dbReference type="RefSeq" id="WP_163605760.1">
    <property type="nucleotide sequence ID" value="NZ_JAABOO010000001.1"/>
</dbReference>
<keyword evidence="6" id="KW-0032">Aminotransferase</keyword>
<comment type="caution">
    <text evidence="6">The sequence shown here is derived from an EMBL/GenBank/DDBJ whole genome shotgun (WGS) entry which is preliminary data.</text>
</comment>